<organism evidence="1">
    <name type="scientific">Arundo donax</name>
    <name type="common">Giant reed</name>
    <name type="synonym">Donax arundinaceus</name>
    <dbReference type="NCBI Taxonomy" id="35708"/>
    <lineage>
        <taxon>Eukaryota</taxon>
        <taxon>Viridiplantae</taxon>
        <taxon>Streptophyta</taxon>
        <taxon>Embryophyta</taxon>
        <taxon>Tracheophyta</taxon>
        <taxon>Spermatophyta</taxon>
        <taxon>Magnoliopsida</taxon>
        <taxon>Liliopsida</taxon>
        <taxon>Poales</taxon>
        <taxon>Poaceae</taxon>
        <taxon>PACMAD clade</taxon>
        <taxon>Arundinoideae</taxon>
        <taxon>Arundineae</taxon>
        <taxon>Arundo</taxon>
    </lineage>
</organism>
<reference evidence="1" key="1">
    <citation type="submission" date="2014-09" db="EMBL/GenBank/DDBJ databases">
        <authorList>
            <person name="Magalhaes I.L.F."/>
            <person name="Oliveira U."/>
            <person name="Santos F.R."/>
            <person name="Vidigal T.H.D.A."/>
            <person name="Brescovit A.D."/>
            <person name="Santos A.J."/>
        </authorList>
    </citation>
    <scope>NUCLEOTIDE SEQUENCE</scope>
    <source>
        <tissue evidence="1">Shoot tissue taken approximately 20 cm above the soil surface</tissue>
    </source>
</reference>
<proteinExistence type="predicted"/>
<sequence>MSICIGYSYIYIYFLHWN</sequence>
<protein>
    <submittedName>
        <fullName evidence="1">Uncharacterized protein</fullName>
    </submittedName>
</protein>
<accession>A0A0A9GTB5</accession>
<reference evidence="1" key="2">
    <citation type="journal article" date="2015" name="Data Brief">
        <title>Shoot transcriptome of the giant reed, Arundo donax.</title>
        <authorList>
            <person name="Barrero R.A."/>
            <person name="Guerrero F.D."/>
            <person name="Moolhuijzen P."/>
            <person name="Goolsby J.A."/>
            <person name="Tidwell J."/>
            <person name="Bellgard S.E."/>
            <person name="Bellgard M.I."/>
        </authorList>
    </citation>
    <scope>NUCLEOTIDE SEQUENCE</scope>
    <source>
        <tissue evidence="1">Shoot tissue taken approximately 20 cm above the soil surface</tissue>
    </source>
</reference>
<dbReference type="EMBL" id="GBRH01169631">
    <property type="protein sequence ID" value="JAE28265.1"/>
    <property type="molecule type" value="Transcribed_RNA"/>
</dbReference>
<name>A0A0A9GTB5_ARUDO</name>
<evidence type="ECO:0000313" key="1">
    <source>
        <dbReference type="EMBL" id="JAE28265.1"/>
    </source>
</evidence>
<dbReference type="AlphaFoldDB" id="A0A0A9GTB5"/>